<reference evidence="1 2" key="1">
    <citation type="submission" date="2018-06" db="EMBL/GenBank/DDBJ databases">
        <title>Comparative genomics reveals the genomic features of Rhizophagus irregularis, R. cerebriforme, R. diaphanum and Gigaspora rosea, and their symbiotic lifestyle signature.</title>
        <authorList>
            <person name="Morin E."/>
            <person name="San Clemente H."/>
            <person name="Chen E.C.H."/>
            <person name="De La Providencia I."/>
            <person name="Hainaut M."/>
            <person name="Kuo A."/>
            <person name="Kohler A."/>
            <person name="Murat C."/>
            <person name="Tang N."/>
            <person name="Roy S."/>
            <person name="Loubradou J."/>
            <person name="Henrissat B."/>
            <person name="Grigoriev I.V."/>
            <person name="Corradi N."/>
            <person name="Roux C."/>
            <person name="Martin F.M."/>
        </authorList>
    </citation>
    <scope>NUCLEOTIDE SEQUENCE [LARGE SCALE GENOMIC DNA]</scope>
    <source>
        <strain evidence="1 2">DAOM 227022</strain>
    </source>
</reference>
<dbReference type="Proteomes" id="UP000265703">
    <property type="component" value="Unassembled WGS sequence"/>
</dbReference>
<dbReference type="STRING" id="658196.A0A397TM71"/>
<comment type="caution">
    <text evidence="1">The sequence shown here is derived from an EMBL/GenBank/DDBJ whole genome shotgun (WGS) entry which is preliminary data.</text>
</comment>
<proteinExistence type="predicted"/>
<dbReference type="AlphaFoldDB" id="A0A397TM71"/>
<organism evidence="1 2">
    <name type="scientific">Glomus cerebriforme</name>
    <dbReference type="NCBI Taxonomy" id="658196"/>
    <lineage>
        <taxon>Eukaryota</taxon>
        <taxon>Fungi</taxon>
        <taxon>Fungi incertae sedis</taxon>
        <taxon>Mucoromycota</taxon>
        <taxon>Glomeromycotina</taxon>
        <taxon>Glomeromycetes</taxon>
        <taxon>Glomerales</taxon>
        <taxon>Glomeraceae</taxon>
        <taxon>Glomus</taxon>
    </lineage>
</organism>
<protein>
    <submittedName>
        <fullName evidence="1">Uncharacterized protein</fullName>
    </submittedName>
</protein>
<dbReference type="EMBL" id="QKYT01000005">
    <property type="protein sequence ID" value="RIA99340.1"/>
    <property type="molecule type" value="Genomic_DNA"/>
</dbReference>
<name>A0A397TM71_9GLOM</name>
<evidence type="ECO:0000313" key="2">
    <source>
        <dbReference type="Proteomes" id="UP000265703"/>
    </source>
</evidence>
<evidence type="ECO:0000313" key="1">
    <source>
        <dbReference type="EMBL" id="RIA99340.1"/>
    </source>
</evidence>
<keyword evidence="2" id="KW-1185">Reference proteome</keyword>
<gene>
    <name evidence="1" type="ORF">C1645_811579</name>
</gene>
<sequence>MPNNKRAQTSNVNEYNNNIEFFKAFGQVKSTTNVTKIWLHSPDKILFGKVKCDEISKTENVIDQVFDYVITEAEGKIRIKTAFLSDSAGEYAAAALATPRV</sequence>
<accession>A0A397TM71</accession>